<organism evidence="2 3">
    <name type="scientific">Peltaster fructicola</name>
    <dbReference type="NCBI Taxonomy" id="286661"/>
    <lineage>
        <taxon>Eukaryota</taxon>
        <taxon>Fungi</taxon>
        <taxon>Dikarya</taxon>
        <taxon>Ascomycota</taxon>
        <taxon>Pezizomycotina</taxon>
        <taxon>Dothideomycetes</taxon>
        <taxon>Dothideomycetes incertae sedis</taxon>
        <taxon>Peltaster</taxon>
    </lineage>
</organism>
<accession>A0A6H0XVG0</accession>
<dbReference type="Proteomes" id="UP000503462">
    <property type="component" value="Chromosome 3"/>
</dbReference>
<feature type="compositionally biased region" description="Acidic residues" evidence="1">
    <location>
        <begin position="1"/>
        <end position="11"/>
    </location>
</feature>
<dbReference type="EMBL" id="CP051141">
    <property type="protein sequence ID" value="QIW98675.1"/>
    <property type="molecule type" value="Genomic_DNA"/>
</dbReference>
<dbReference type="AlphaFoldDB" id="A0A6H0XVG0"/>
<feature type="region of interest" description="Disordered" evidence="1">
    <location>
        <begin position="1"/>
        <end position="66"/>
    </location>
</feature>
<dbReference type="OrthoDB" id="5419162at2759"/>
<proteinExistence type="predicted"/>
<evidence type="ECO:0000313" key="3">
    <source>
        <dbReference type="Proteomes" id="UP000503462"/>
    </source>
</evidence>
<protein>
    <submittedName>
        <fullName evidence="2">Uncharacterized protein</fullName>
    </submittedName>
</protein>
<evidence type="ECO:0000313" key="2">
    <source>
        <dbReference type="EMBL" id="QIW98675.1"/>
    </source>
</evidence>
<sequence length="111" mass="12433">MTDDIVPDDDIAAQMGFSSFGSQPKQKKRRLEAAPARSQPVVPTIDKSVPAKQTASADTRNTTSAEPDLRAFRYGVRNERGDMTFFMPSFIEDPWKDLRKSMHAQSSNQKV</sequence>
<name>A0A6H0XVG0_9PEZI</name>
<keyword evidence="3" id="KW-1185">Reference proteome</keyword>
<evidence type="ECO:0000256" key="1">
    <source>
        <dbReference type="SAM" id="MobiDB-lite"/>
    </source>
</evidence>
<gene>
    <name evidence="2" type="ORF">AMS68_004193</name>
</gene>
<reference evidence="2 3" key="1">
    <citation type="journal article" date="2016" name="Sci. Rep.">
        <title>Peltaster fructicola genome reveals evolution from an invasive phytopathogen to an ectophytic parasite.</title>
        <authorList>
            <person name="Xu C."/>
            <person name="Chen H."/>
            <person name="Gleason M.L."/>
            <person name="Xu J.R."/>
            <person name="Liu H."/>
            <person name="Zhang R."/>
            <person name="Sun G."/>
        </authorList>
    </citation>
    <scope>NUCLEOTIDE SEQUENCE [LARGE SCALE GENOMIC DNA]</scope>
    <source>
        <strain evidence="2 3">LNHT1506</strain>
    </source>
</reference>
<feature type="compositionally biased region" description="Polar residues" evidence="1">
    <location>
        <begin position="51"/>
        <end position="65"/>
    </location>
</feature>